<comment type="subcellular location">
    <subcellularLocation>
        <location evidence="1">Cell outer membrane</location>
    </subcellularLocation>
</comment>
<feature type="compositionally biased region" description="Basic and acidic residues" evidence="5">
    <location>
        <begin position="216"/>
        <end position="234"/>
    </location>
</feature>
<dbReference type="Gene3D" id="3.30.1330.60">
    <property type="entry name" value="OmpA-like domain"/>
    <property type="match status" value="1"/>
</dbReference>
<evidence type="ECO:0000256" key="2">
    <source>
        <dbReference type="ARBA" id="ARBA00023136"/>
    </source>
</evidence>
<dbReference type="GO" id="GO:0009279">
    <property type="term" value="C:cell outer membrane"/>
    <property type="evidence" value="ECO:0007669"/>
    <property type="project" value="UniProtKB-SubCell"/>
</dbReference>
<proteinExistence type="predicted"/>
<evidence type="ECO:0000259" key="6">
    <source>
        <dbReference type="PROSITE" id="PS51123"/>
    </source>
</evidence>
<dbReference type="InterPro" id="IPR050330">
    <property type="entry name" value="Bact_OuterMem_StrucFunc"/>
</dbReference>
<name>A0A017THI5_9BACT</name>
<protein>
    <submittedName>
        <fullName evidence="7">OmpA domain protein</fullName>
    </submittedName>
</protein>
<dbReference type="PROSITE" id="PS51123">
    <property type="entry name" value="OMPA_2"/>
    <property type="match status" value="1"/>
</dbReference>
<evidence type="ECO:0000256" key="4">
    <source>
        <dbReference type="PROSITE-ProRule" id="PRU00473"/>
    </source>
</evidence>
<dbReference type="SUPFAM" id="SSF103088">
    <property type="entry name" value="OmpA-like"/>
    <property type="match status" value="1"/>
</dbReference>
<keyword evidence="2 4" id="KW-0472">Membrane</keyword>
<dbReference type="PANTHER" id="PTHR30329">
    <property type="entry name" value="STATOR ELEMENT OF FLAGELLAR MOTOR COMPLEX"/>
    <property type="match status" value="1"/>
</dbReference>
<dbReference type="EMBL" id="ASRX01000002">
    <property type="protein sequence ID" value="EYF08743.1"/>
    <property type="molecule type" value="Genomic_DNA"/>
</dbReference>
<dbReference type="InterPro" id="IPR036737">
    <property type="entry name" value="OmpA-like_sf"/>
</dbReference>
<dbReference type="Pfam" id="PF00691">
    <property type="entry name" value="OmpA"/>
    <property type="match status" value="1"/>
</dbReference>
<accession>A0A017THI5</accession>
<feature type="compositionally biased region" description="Low complexity" evidence="5">
    <location>
        <begin position="250"/>
        <end position="266"/>
    </location>
</feature>
<dbReference type="InterPro" id="IPR006665">
    <property type="entry name" value="OmpA-like"/>
</dbReference>
<dbReference type="PRINTS" id="PR01021">
    <property type="entry name" value="OMPADOMAIN"/>
</dbReference>
<comment type="caution">
    <text evidence="7">The sequence shown here is derived from an EMBL/GenBank/DDBJ whole genome shotgun (WGS) entry which is preliminary data.</text>
</comment>
<evidence type="ECO:0000256" key="3">
    <source>
        <dbReference type="ARBA" id="ARBA00023237"/>
    </source>
</evidence>
<feature type="region of interest" description="Disordered" evidence="5">
    <location>
        <begin position="198"/>
        <end position="266"/>
    </location>
</feature>
<dbReference type="InterPro" id="IPR006664">
    <property type="entry name" value="OMP_bac"/>
</dbReference>
<dbReference type="Proteomes" id="UP000019678">
    <property type="component" value="Unassembled WGS sequence"/>
</dbReference>
<keyword evidence="3" id="KW-0998">Cell outer membrane</keyword>
<dbReference type="PANTHER" id="PTHR30329:SF21">
    <property type="entry name" value="LIPOPROTEIN YIAD-RELATED"/>
    <property type="match status" value="1"/>
</dbReference>
<gene>
    <name evidence="7" type="ORF">CAP_2604</name>
</gene>
<reference evidence="7 8" key="1">
    <citation type="submission" date="2013-05" db="EMBL/GenBank/DDBJ databases">
        <title>Genome assembly of Chondromyces apiculatus DSM 436.</title>
        <authorList>
            <person name="Sharma G."/>
            <person name="Khatri I."/>
            <person name="Kaur C."/>
            <person name="Mayilraj S."/>
            <person name="Subramanian S."/>
        </authorList>
    </citation>
    <scope>NUCLEOTIDE SEQUENCE [LARGE SCALE GENOMIC DNA]</scope>
    <source>
        <strain evidence="7 8">DSM 436</strain>
    </source>
</reference>
<dbReference type="AlphaFoldDB" id="A0A017THI5"/>
<dbReference type="CDD" id="cd07185">
    <property type="entry name" value="OmpA_C-like"/>
    <property type="match status" value="1"/>
</dbReference>
<evidence type="ECO:0000313" key="7">
    <source>
        <dbReference type="EMBL" id="EYF08743.1"/>
    </source>
</evidence>
<dbReference type="eggNOG" id="COG2885">
    <property type="taxonomic scope" value="Bacteria"/>
</dbReference>
<dbReference type="STRING" id="1192034.CAP_2604"/>
<keyword evidence="8" id="KW-1185">Reference proteome</keyword>
<organism evidence="7 8">
    <name type="scientific">Chondromyces apiculatus DSM 436</name>
    <dbReference type="NCBI Taxonomy" id="1192034"/>
    <lineage>
        <taxon>Bacteria</taxon>
        <taxon>Pseudomonadati</taxon>
        <taxon>Myxococcota</taxon>
        <taxon>Polyangia</taxon>
        <taxon>Polyangiales</taxon>
        <taxon>Polyangiaceae</taxon>
        <taxon>Chondromyces</taxon>
    </lineage>
</organism>
<sequence>MSVAAALLAGASLTLGCWDNRLPPRKLPTEQNQAGLPRWYPEKPWSEQSGEAQIFIEGKIVFDTGRAIIRPGSDKVLKTLLQFMGDHPEVSRLRIEGHTDARAAEDKNLELSAERALAVANWLVDQGVDPVRLIAVGFGEEKPLAPNEFEAGRSDNRRVEFHVAEVNGRPFLGRDPYAGGFALDVLSTEERKKRAAEALMKRLPPPPPQYKATGNEVKEYDRKKREQDIKKRAAPENIAPSPTSEPVNQAPPAGQQGKAQPSGGGG</sequence>
<evidence type="ECO:0000256" key="5">
    <source>
        <dbReference type="SAM" id="MobiDB-lite"/>
    </source>
</evidence>
<evidence type="ECO:0000256" key="1">
    <source>
        <dbReference type="ARBA" id="ARBA00004442"/>
    </source>
</evidence>
<evidence type="ECO:0000313" key="8">
    <source>
        <dbReference type="Proteomes" id="UP000019678"/>
    </source>
</evidence>
<feature type="domain" description="OmpA-like" evidence="6">
    <location>
        <begin position="49"/>
        <end position="167"/>
    </location>
</feature>